<proteinExistence type="predicted"/>
<keyword evidence="3" id="KW-1185">Reference proteome</keyword>
<name>A0A8B6BDW9_MYTGA</name>
<comment type="caution">
    <text evidence="2">The sequence shown here is derived from an EMBL/GenBank/DDBJ whole genome shotgun (WGS) entry which is preliminary data.</text>
</comment>
<reference evidence="2" key="1">
    <citation type="submission" date="2018-11" db="EMBL/GenBank/DDBJ databases">
        <authorList>
            <person name="Alioto T."/>
            <person name="Alioto T."/>
        </authorList>
    </citation>
    <scope>NUCLEOTIDE SEQUENCE</scope>
</reference>
<organism evidence="2 3">
    <name type="scientific">Mytilus galloprovincialis</name>
    <name type="common">Mediterranean mussel</name>
    <dbReference type="NCBI Taxonomy" id="29158"/>
    <lineage>
        <taxon>Eukaryota</taxon>
        <taxon>Metazoa</taxon>
        <taxon>Spiralia</taxon>
        <taxon>Lophotrochozoa</taxon>
        <taxon>Mollusca</taxon>
        <taxon>Bivalvia</taxon>
        <taxon>Autobranchia</taxon>
        <taxon>Pteriomorphia</taxon>
        <taxon>Mytilida</taxon>
        <taxon>Mytiloidea</taxon>
        <taxon>Mytilidae</taxon>
        <taxon>Mytilinae</taxon>
        <taxon>Mytilus</taxon>
    </lineage>
</organism>
<protein>
    <submittedName>
        <fullName evidence="2">Uncharacterized protein</fullName>
    </submittedName>
</protein>
<feature type="transmembrane region" description="Helical" evidence="1">
    <location>
        <begin position="147"/>
        <end position="167"/>
    </location>
</feature>
<accession>A0A8B6BDW9</accession>
<keyword evidence="1" id="KW-0472">Membrane</keyword>
<dbReference type="EMBL" id="UYJE01000009">
    <property type="protein sequence ID" value="VDH89133.1"/>
    <property type="molecule type" value="Genomic_DNA"/>
</dbReference>
<keyword evidence="1" id="KW-1133">Transmembrane helix</keyword>
<evidence type="ECO:0000256" key="1">
    <source>
        <dbReference type="SAM" id="Phobius"/>
    </source>
</evidence>
<dbReference type="Proteomes" id="UP000596742">
    <property type="component" value="Unassembled WGS sequence"/>
</dbReference>
<gene>
    <name evidence="2" type="ORF">MGAL_10B070640</name>
</gene>
<evidence type="ECO:0000313" key="3">
    <source>
        <dbReference type="Proteomes" id="UP000596742"/>
    </source>
</evidence>
<sequence>MFSAMNMITLWKNFVTGQTTQGVDNTPQQVPGYLDTLIDVSMNTMEFIPEYTIYYFEKLSDTTSKANEYSSEYVKSYWNSAIAYNSLLTNMTKDYVEDMVNPVLQQTTDVAEYAYNNAVQPAIGCTIDSALAFISFLEYYLADFSKIQLFCILLLFFLFFGMQRNTMQTRKHKKDMKVYRSLLNQSIWIKDTTLDEMEEVTRRLKRNKKSRIPKTISRIENLYKILDNSFDKRTRLIDEIDYWCPVIMAQETKLRMANRARENTGENGSIGQIRDLGSHVDLNLLRIKENLDEMSAGVKREMSITANLYEE</sequence>
<evidence type="ECO:0000313" key="2">
    <source>
        <dbReference type="EMBL" id="VDH89133.1"/>
    </source>
</evidence>
<keyword evidence="1" id="KW-0812">Transmembrane</keyword>
<dbReference type="AlphaFoldDB" id="A0A8B6BDW9"/>
<dbReference type="OrthoDB" id="6167609at2759"/>